<dbReference type="STRING" id="1796606.A2G96_00700"/>
<dbReference type="KEGG" id="cnan:A2G96_00700"/>
<feature type="transmembrane region" description="Helical" evidence="8">
    <location>
        <begin position="172"/>
        <end position="194"/>
    </location>
</feature>
<keyword evidence="4 8" id="KW-1003">Cell membrane</keyword>
<proteinExistence type="inferred from homology"/>
<evidence type="ECO:0000313" key="9">
    <source>
        <dbReference type="EMBL" id="AMR76381.1"/>
    </source>
</evidence>
<reference evidence="9 10" key="1">
    <citation type="submission" date="2016-03" db="EMBL/GenBank/DDBJ databases">
        <title>Complete genome sequence of a novel chlorpyrifos degrading bacterium, Cupriavidus nantongensis sp. X1.</title>
        <authorList>
            <person name="Fang L."/>
        </authorList>
    </citation>
    <scope>NUCLEOTIDE SEQUENCE [LARGE SCALE GENOMIC DNA]</scope>
    <source>
        <strain evidence="9 10">X1</strain>
    </source>
</reference>
<dbReference type="InterPro" id="IPR002781">
    <property type="entry name" value="TM_pro_TauE-like"/>
</dbReference>
<keyword evidence="3" id="KW-0813">Transport</keyword>
<keyword evidence="7 8" id="KW-0472">Membrane</keyword>
<gene>
    <name evidence="9" type="ORF">A2G96_00700</name>
</gene>
<evidence type="ECO:0000256" key="6">
    <source>
        <dbReference type="ARBA" id="ARBA00022989"/>
    </source>
</evidence>
<dbReference type="AlphaFoldDB" id="A0A142JE69"/>
<feature type="transmembrane region" description="Helical" evidence="8">
    <location>
        <begin position="69"/>
        <end position="92"/>
    </location>
</feature>
<accession>A0A142JE69</accession>
<dbReference type="PANTHER" id="PTHR30269">
    <property type="entry name" value="TRANSMEMBRANE PROTEIN YFCA"/>
    <property type="match status" value="1"/>
</dbReference>
<keyword evidence="5 8" id="KW-0812">Transmembrane</keyword>
<evidence type="ECO:0000256" key="1">
    <source>
        <dbReference type="ARBA" id="ARBA00004651"/>
    </source>
</evidence>
<dbReference type="Pfam" id="PF01925">
    <property type="entry name" value="TauE"/>
    <property type="match status" value="1"/>
</dbReference>
<evidence type="ECO:0000256" key="5">
    <source>
        <dbReference type="ARBA" id="ARBA00022692"/>
    </source>
</evidence>
<dbReference type="GO" id="GO:0005886">
    <property type="term" value="C:plasma membrane"/>
    <property type="evidence" value="ECO:0007669"/>
    <property type="project" value="UniProtKB-SubCell"/>
</dbReference>
<dbReference type="InterPro" id="IPR052017">
    <property type="entry name" value="TSUP"/>
</dbReference>
<feature type="transmembrane region" description="Helical" evidence="8">
    <location>
        <begin position="230"/>
        <end position="248"/>
    </location>
</feature>
<dbReference type="Proteomes" id="UP000075238">
    <property type="component" value="Chromosome 1"/>
</dbReference>
<feature type="transmembrane region" description="Helical" evidence="8">
    <location>
        <begin position="137"/>
        <end position="165"/>
    </location>
</feature>
<evidence type="ECO:0000256" key="7">
    <source>
        <dbReference type="ARBA" id="ARBA00023136"/>
    </source>
</evidence>
<keyword evidence="10" id="KW-1185">Reference proteome</keyword>
<sequence>MTEFAFLAVAAFLAGLIDAVAGGGGLVQIPALFSAYPNLAPATLLGTNKVGSIAGTASAALRYGRSVRIYWGATAPAVVAAFACSMAGAWALTMIPAEPLRKALPFVLVALLVYTVAKKDLGAEHAPTLSGWGERGAALLAGAVLGFYDGVFGPGTGSFLMIVFVRVFGYDFLHAAASTKLVNLATNLAALLLLASKGHIWWQLGLVMAVANVAGSQVGSKLALRHGSAFVRKVFIVVVSALILKTAWDAFVR</sequence>
<comment type="similarity">
    <text evidence="2 8">Belongs to the 4-toluene sulfonate uptake permease (TSUP) (TC 2.A.102) family.</text>
</comment>
<evidence type="ECO:0000256" key="8">
    <source>
        <dbReference type="RuleBase" id="RU363041"/>
    </source>
</evidence>
<evidence type="ECO:0000256" key="4">
    <source>
        <dbReference type="ARBA" id="ARBA00022475"/>
    </source>
</evidence>
<keyword evidence="6 8" id="KW-1133">Transmembrane helix</keyword>
<dbReference type="PANTHER" id="PTHR30269:SF0">
    <property type="entry name" value="MEMBRANE TRANSPORTER PROTEIN YFCA-RELATED"/>
    <property type="match status" value="1"/>
</dbReference>
<feature type="transmembrane region" description="Helical" evidence="8">
    <location>
        <begin position="200"/>
        <end position="218"/>
    </location>
</feature>
<dbReference type="RefSeq" id="WP_062795871.1">
    <property type="nucleotide sequence ID" value="NZ_CP014844.1"/>
</dbReference>
<name>A0A142JE69_9BURK</name>
<comment type="subcellular location">
    <subcellularLocation>
        <location evidence="1 8">Cell membrane</location>
        <topology evidence="1 8">Multi-pass membrane protein</topology>
    </subcellularLocation>
</comment>
<evidence type="ECO:0000256" key="2">
    <source>
        <dbReference type="ARBA" id="ARBA00009142"/>
    </source>
</evidence>
<dbReference type="EMBL" id="CP014844">
    <property type="protein sequence ID" value="AMR76381.1"/>
    <property type="molecule type" value="Genomic_DNA"/>
</dbReference>
<evidence type="ECO:0000256" key="3">
    <source>
        <dbReference type="ARBA" id="ARBA00022448"/>
    </source>
</evidence>
<protein>
    <recommendedName>
        <fullName evidence="8">Probable membrane transporter protein</fullName>
    </recommendedName>
</protein>
<dbReference type="OrthoDB" id="554695at2"/>
<organism evidence="9 10">
    <name type="scientific">Cupriavidus nantongensis</name>
    <dbReference type="NCBI Taxonomy" id="1796606"/>
    <lineage>
        <taxon>Bacteria</taxon>
        <taxon>Pseudomonadati</taxon>
        <taxon>Pseudomonadota</taxon>
        <taxon>Betaproteobacteria</taxon>
        <taxon>Burkholderiales</taxon>
        <taxon>Burkholderiaceae</taxon>
        <taxon>Cupriavidus</taxon>
    </lineage>
</organism>
<evidence type="ECO:0000313" key="10">
    <source>
        <dbReference type="Proteomes" id="UP000075238"/>
    </source>
</evidence>